<evidence type="ECO:0000313" key="2">
    <source>
        <dbReference type="Proteomes" id="UP000829398"/>
    </source>
</evidence>
<keyword evidence="2" id="KW-1185">Reference proteome</keyword>
<dbReference type="Proteomes" id="UP000829398">
    <property type="component" value="Chromosome 5"/>
</dbReference>
<protein>
    <submittedName>
        <fullName evidence="1">F-box protein</fullName>
    </submittedName>
</protein>
<dbReference type="EMBL" id="CM039174">
    <property type="protein sequence ID" value="KAH9751878.1"/>
    <property type="molecule type" value="Genomic_DNA"/>
</dbReference>
<comment type="caution">
    <text evidence="1">The sequence shown here is derived from an EMBL/GenBank/DDBJ whole genome shotgun (WGS) entry which is preliminary data.</text>
</comment>
<proteinExistence type="predicted"/>
<name>A0ACB8KBV6_CITSI</name>
<evidence type="ECO:0000313" key="1">
    <source>
        <dbReference type="EMBL" id="KAH9751878.1"/>
    </source>
</evidence>
<accession>A0ACB8KBV6</accession>
<gene>
    <name evidence="1" type="ORF">KPL71_014481</name>
</gene>
<organism evidence="1 2">
    <name type="scientific">Citrus sinensis</name>
    <name type="common">Sweet orange</name>
    <name type="synonym">Citrus aurantium var. sinensis</name>
    <dbReference type="NCBI Taxonomy" id="2711"/>
    <lineage>
        <taxon>Eukaryota</taxon>
        <taxon>Viridiplantae</taxon>
        <taxon>Streptophyta</taxon>
        <taxon>Embryophyta</taxon>
        <taxon>Tracheophyta</taxon>
        <taxon>Spermatophyta</taxon>
        <taxon>Magnoliopsida</taxon>
        <taxon>eudicotyledons</taxon>
        <taxon>Gunneridae</taxon>
        <taxon>Pentapetalae</taxon>
        <taxon>rosids</taxon>
        <taxon>malvids</taxon>
        <taxon>Sapindales</taxon>
        <taxon>Rutaceae</taxon>
        <taxon>Aurantioideae</taxon>
        <taxon>Citrus</taxon>
    </lineage>
</organism>
<sequence>MPSPSFATAGSISAVHSDVTKTHILTRLDGATLASLSCVSSQLNSPITADETLWTYIHHSMWVPTNTPRLLHVISSFVINGPCCFFSDSFTIPDNVANGELISAVDIDQAYKHQESLTFSWIIIDPIGWRVMNLSSYQAMTVRRRWLSSGEVHVRCAWVFTAGKEGSSTEYMKCLISVTCEESDKSGETPLS</sequence>
<reference evidence="2" key="1">
    <citation type="journal article" date="2023" name="Hortic. Res.">
        <title>A chromosome-level phased genome enabling allele-level studies in sweet orange: a case study on citrus Huanglongbing tolerance.</title>
        <authorList>
            <person name="Wu B."/>
            <person name="Yu Q."/>
            <person name="Deng Z."/>
            <person name="Duan Y."/>
            <person name="Luo F."/>
            <person name="Gmitter F. Jr."/>
        </authorList>
    </citation>
    <scope>NUCLEOTIDE SEQUENCE [LARGE SCALE GENOMIC DNA]</scope>
    <source>
        <strain evidence="2">cv. Valencia</strain>
    </source>
</reference>